<evidence type="ECO:0000256" key="2">
    <source>
        <dbReference type="ARBA" id="ARBA00023015"/>
    </source>
</evidence>
<feature type="region of interest" description="Disordered" evidence="6">
    <location>
        <begin position="1"/>
        <end position="21"/>
    </location>
</feature>
<evidence type="ECO:0000256" key="1">
    <source>
        <dbReference type="ARBA" id="ARBA00022491"/>
    </source>
</evidence>
<keyword evidence="2" id="KW-0805">Transcription regulation</keyword>
<dbReference type="Pfam" id="PF16859">
    <property type="entry name" value="TetR_C_11"/>
    <property type="match status" value="1"/>
</dbReference>
<keyword evidence="3 5" id="KW-0238">DNA-binding</keyword>
<gene>
    <name evidence="8" type="ORF">HUK68_11800</name>
</gene>
<proteinExistence type="predicted"/>
<evidence type="ECO:0000256" key="4">
    <source>
        <dbReference type="ARBA" id="ARBA00023163"/>
    </source>
</evidence>
<dbReference type="SUPFAM" id="SSF46689">
    <property type="entry name" value="Homeodomain-like"/>
    <property type="match status" value="1"/>
</dbReference>
<organism evidence="8 9">
    <name type="scientific">Comamonas antarctica</name>
    <dbReference type="NCBI Taxonomy" id="2743470"/>
    <lineage>
        <taxon>Bacteria</taxon>
        <taxon>Pseudomonadati</taxon>
        <taxon>Pseudomonadota</taxon>
        <taxon>Betaproteobacteria</taxon>
        <taxon>Burkholderiales</taxon>
        <taxon>Comamonadaceae</taxon>
        <taxon>Comamonas</taxon>
    </lineage>
</organism>
<keyword evidence="4" id="KW-0804">Transcription</keyword>
<keyword evidence="9" id="KW-1185">Reference proteome</keyword>
<dbReference type="Gene3D" id="1.10.357.10">
    <property type="entry name" value="Tetracycline Repressor, domain 2"/>
    <property type="match status" value="1"/>
</dbReference>
<dbReference type="InterPro" id="IPR023772">
    <property type="entry name" value="DNA-bd_HTH_TetR-type_CS"/>
</dbReference>
<dbReference type="Gene3D" id="1.10.10.60">
    <property type="entry name" value="Homeodomain-like"/>
    <property type="match status" value="1"/>
</dbReference>
<dbReference type="PROSITE" id="PS01081">
    <property type="entry name" value="HTH_TETR_1"/>
    <property type="match status" value="1"/>
</dbReference>
<dbReference type="InterPro" id="IPR001647">
    <property type="entry name" value="HTH_TetR"/>
</dbReference>
<dbReference type="InterPro" id="IPR011075">
    <property type="entry name" value="TetR_C"/>
</dbReference>
<evidence type="ECO:0000313" key="8">
    <source>
        <dbReference type="EMBL" id="QKV53513.1"/>
    </source>
</evidence>
<evidence type="ECO:0000256" key="3">
    <source>
        <dbReference type="ARBA" id="ARBA00023125"/>
    </source>
</evidence>
<evidence type="ECO:0000256" key="5">
    <source>
        <dbReference type="PROSITE-ProRule" id="PRU00335"/>
    </source>
</evidence>
<dbReference type="PRINTS" id="PR00455">
    <property type="entry name" value="HTHTETR"/>
</dbReference>
<dbReference type="InterPro" id="IPR009057">
    <property type="entry name" value="Homeodomain-like_sf"/>
</dbReference>
<keyword evidence="1" id="KW-0678">Repressor</keyword>
<dbReference type="GO" id="GO:0000976">
    <property type="term" value="F:transcription cis-regulatory region binding"/>
    <property type="evidence" value="ECO:0007669"/>
    <property type="project" value="TreeGrafter"/>
</dbReference>
<dbReference type="InterPro" id="IPR036271">
    <property type="entry name" value="Tet_transcr_reg_TetR-rel_C_sf"/>
</dbReference>
<dbReference type="PROSITE" id="PS50977">
    <property type="entry name" value="HTH_TETR_2"/>
    <property type="match status" value="1"/>
</dbReference>
<dbReference type="PANTHER" id="PTHR30055:SF223">
    <property type="entry name" value="HTH-TYPE TRANSCRIPTIONAL REGULATOR UIDR"/>
    <property type="match status" value="1"/>
</dbReference>
<dbReference type="Pfam" id="PF00440">
    <property type="entry name" value="TetR_N"/>
    <property type="match status" value="1"/>
</dbReference>
<name>A0A6N1X5G4_9BURK</name>
<protein>
    <submittedName>
        <fullName evidence="8">TetR/AcrR family transcriptional regulator</fullName>
    </submittedName>
</protein>
<feature type="DNA-binding region" description="H-T-H motif" evidence="5">
    <location>
        <begin position="43"/>
        <end position="62"/>
    </location>
</feature>
<accession>A0A6N1X5G4</accession>
<dbReference type="AlphaFoldDB" id="A0A6N1X5G4"/>
<evidence type="ECO:0000256" key="6">
    <source>
        <dbReference type="SAM" id="MobiDB-lite"/>
    </source>
</evidence>
<dbReference type="Proteomes" id="UP000509579">
    <property type="component" value="Chromosome"/>
</dbReference>
<dbReference type="InterPro" id="IPR050109">
    <property type="entry name" value="HTH-type_TetR-like_transc_reg"/>
</dbReference>
<dbReference type="SUPFAM" id="SSF48498">
    <property type="entry name" value="Tetracyclin repressor-like, C-terminal domain"/>
    <property type="match status" value="1"/>
</dbReference>
<dbReference type="PANTHER" id="PTHR30055">
    <property type="entry name" value="HTH-TYPE TRANSCRIPTIONAL REGULATOR RUTR"/>
    <property type="match status" value="1"/>
</dbReference>
<evidence type="ECO:0000259" key="7">
    <source>
        <dbReference type="PROSITE" id="PS50977"/>
    </source>
</evidence>
<dbReference type="GO" id="GO:0003700">
    <property type="term" value="F:DNA-binding transcription factor activity"/>
    <property type="evidence" value="ECO:0007669"/>
    <property type="project" value="TreeGrafter"/>
</dbReference>
<dbReference type="RefSeq" id="WP_175504319.1">
    <property type="nucleotide sequence ID" value="NZ_CAURQT010000013.1"/>
</dbReference>
<reference evidence="8 9" key="1">
    <citation type="submission" date="2020-06" db="EMBL/GenBank/DDBJ databases">
        <title>Acidovorax antarctica sp. nov., isolated from Corinth ice sheet soil, Antarctic Fields Peninsula.</title>
        <authorList>
            <person name="Xu Q."/>
            <person name="Peng F."/>
        </authorList>
    </citation>
    <scope>NUCLEOTIDE SEQUENCE [LARGE SCALE GENOMIC DNA]</scope>
    <source>
        <strain evidence="8 9">16-35-5</strain>
    </source>
</reference>
<evidence type="ECO:0000313" key="9">
    <source>
        <dbReference type="Proteomes" id="UP000509579"/>
    </source>
</evidence>
<feature type="domain" description="HTH tetR-type" evidence="7">
    <location>
        <begin position="20"/>
        <end position="80"/>
    </location>
</feature>
<dbReference type="EMBL" id="CP054840">
    <property type="protein sequence ID" value="QKV53513.1"/>
    <property type="molecule type" value="Genomic_DNA"/>
</dbReference>
<sequence length="212" mass="23239">MTASNPPVRRHRGPSPQKTDLTRQEIVRAALAEFTQVGIARATMDKIARRADLSKATLYLYFPSKEALLQGALDETIGTSALATMHQPRKAGETVRSHITRILLPTMENFHGSGRGELARLMLGEARSYPGLAHFYREHVFAPWHRHFEALLQQAVDEGELRGIAPAAASLLLGAPFWLSIAHDTLHGPAQPGTMPAELTRHQIDALFGALG</sequence>
<dbReference type="KEGG" id="aant:HUK68_11800"/>